<sequence length="114" mass="11527">MKFNNVEYAGQHNTGLTFTIETGEKGQAMAQTGPGTAGLGADGAALLGRLETKEADMKGTVFTRGVIVVPWVGAETFGRQNVVVDGTGKAKVGAAGRSVQVLGVSGGYAALDLG</sequence>
<dbReference type="EMBL" id="CP149785">
    <property type="protein sequence ID" value="WYF46781.1"/>
    <property type="molecule type" value="Genomic_DNA"/>
</dbReference>
<proteinExistence type="predicted"/>
<dbReference type="AlphaFoldDB" id="A0AAU6Q8X2"/>
<geneLocation type="plasmid" evidence="1">
    <name>p2</name>
</geneLocation>
<organism evidence="1">
    <name type="scientific">Deinococcus sp. VB142</name>
    <dbReference type="NCBI Taxonomy" id="3112952"/>
    <lineage>
        <taxon>Bacteria</taxon>
        <taxon>Thermotogati</taxon>
        <taxon>Deinococcota</taxon>
        <taxon>Deinococci</taxon>
        <taxon>Deinococcales</taxon>
        <taxon>Deinococcaceae</taxon>
        <taxon>Deinococcus</taxon>
    </lineage>
</organism>
<gene>
    <name evidence="1" type="ORF">WDJ50_18635</name>
</gene>
<keyword evidence="1" id="KW-0614">Plasmid</keyword>
<protein>
    <recommendedName>
        <fullName evidence="2">DUF2190 domain-containing protein</fullName>
    </recommendedName>
</protein>
<accession>A0AAU6Q8X2</accession>
<name>A0AAU6Q8X2_9DEIO</name>
<evidence type="ECO:0000313" key="1">
    <source>
        <dbReference type="EMBL" id="WYF46781.1"/>
    </source>
</evidence>
<reference evidence="1" key="1">
    <citation type="submission" date="2024-03" db="EMBL/GenBank/DDBJ databases">
        <title>Deinococcus weizhi sp. nov., isolated from human skin.</title>
        <authorList>
            <person name="Wei Z."/>
            <person name="Tian F."/>
            <person name="Yang C."/>
            <person name="Xin L.T."/>
            <person name="Wen Z.J."/>
            <person name="Lan K.C."/>
            <person name="Yu L."/>
            <person name="Zhe W."/>
            <person name="Dan F.D."/>
            <person name="Jun W."/>
            <person name="Rui Z."/>
            <person name="Yong X.J."/>
            <person name="Ting Y."/>
            <person name="Wei X."/>
            <person name="Xu Z.G."/>
            <person name="Xin Z."/>
            <person name="Dong F.G."/>
            <person name="Ni X.M."/>
            <person name="Zheng M.G."/>
            <person name="Chun Y."/>
            <person name="Qian W.X."/>
        </authorList>
    </citation>
    <scope>NUCLEOTIDE SEQUENCE</scope>
    <source>
        <strain evidence="1">VB142</strain>
        <plasmid evidence="1">p2</plasmid>
    </source>
</reference>
<dbReference type="RefSeq" id="WP_339098298.1">
    <property type="nucleotide sequence ID" value="NZ_CP149785.1"/>
</dbReference>
<evidence type="ECO:0008006" key="2">
    <source>
        <dbReference type="Google" id="ProtNLM"/>
    </source>
</evidence>